<gene>
    <name evidence="14" type="primary">LOC34623339</name>
</gene>
<dbReference type="RefSeq" id="XP_026192069.1">
    <property type="nucleotide sequence ID" value="XM_026336284.1"/>
</dbReference>
<dbReference type="OrthoDB" id="15954at2759"/>
<evidence type="ECO:0000259" key="12">
    <source>
        <dbReference type="Pfam" id="PF08264"/>
    </source>
</evidence>
<dbReference type="Pfam" id="PF00133">
    <property type="entry name" value="tRNA-synt_1"/>
    <property type="match status" value="1"/>
</dbReference>
<sequence>MIPYPSGSGLHMGHCYTYALADVAARYQRLRLRADMLEAQVEAARCPTPACSAAVQDQQGQIGDGRPPQPNVLHAIGWDSFGLPAEQHARERGEPPASVVAANINVFRRQLQRLGISVDWRREIATSNPEFFRWTQWAFIQMLKRGLAYEANAEVNWCPALGTVLANEELTPEGLSERGRFPVEKRQLRQWHLKLLAYADRLLAGLSFLDWPADVLRMQRHWIGKVVYLRLSLELTNGQAPLPALLLAPEHLYGCSGVVLHPCHPVSRRLYGTAQDKHRIDEYIKAREKGLYPQNVEIQKGVFTGVYARHPVTSYLMPVIVSDTLEHMPEFGLQITASDGVLVSPAKHSFVAPLTAAGLLPVSPGGKPLRQRPAGAPQAAASEERLRGMQADLREAEDQAVRWLAATGRGEKVTRYRLKDWVFSRQRYWGEPIPVLRVCGITKKSASRAGNTEEANEGPTITEQSHEVVVPLPESELPLTLPPFRADFSSSLSAAETATPVKAEAPSQLLSRKSSIHHGTRPPESVFGRTEAVAALDRYTEWVWQEASSFGDSLAEKKRPCGKPLFFRETCTMPQWAGSSWYHLRFPDPFNREALAKPSLLEYWLPVDLYVGGKEHAVTHLVYARFWHKMLADIGAACGEEPFKRLLTPGVILGVPRHYLLRRADTDALVSAADVDLYDAAVASLEHTPAAPEGPRSSPARVTCGVHTPSGAEVYAETLPPSSRAVRKTDTGTWVFSCQQQTQGQLQSSPPAPSAAANADTSRSAKVKGDELFQLLTLSEKMSKSRGNAVSPDSVLEEQGADVLRIHLMALGPVATTKVWREEGLSGASRFLKRIWTIFVSPVGAHSATGGGSYGSARQSIGSSSAALRGIIAKPISEGEKKVLSSLVRAVTQNLERMQVNRAVAALIVGFREIQRQQEKQGGTLSVSAAKDLLTLLHPFAPFITEELWARLQAEFAQAFRYPSWTLAASGEWPNSSPHADMTDELEGTSGGVQISVQLNGRHKLCVLVPVAETDTAESLIEAVKAAPPVKQRLQRETDKGRGLHKVFAKPEARLVNFVFS</sequence>
<dbReference type="SUPFAM" id="SSF50677">
    <property type="entry name" value="ValRS/IleRS/LeuRS editing domain"/>
    <property type="match status" value="1"/>
</dbReference>
<dbReference type="AlphaFoldDB" id="A0A6P6RX23"/>
<reference evidence="14" key="1">
    <citation type="submission" date="2025-08" db="UniProtKB">
        <authorList>
            <consortium name="RefSeq"/>
        </authorList>
    </citation>
    <scope>IDENTIFICATION</scope>
</reference>
<keyword evidence="7" id="KW-0030">Aminoacyl-tRNA synthetase</keyword>
<keyword evidence="13" id="KW-1185">Reference proteome</keyword>
<evidence type="ECO:0000256" key="9">
    <source>
        <dbReference type="SAM" id="Coils"/>
    </source>
</evidence>
<dbReference type="EC" id="6.1.1.4" evidence="2"/>
<dbReference type="GO" id="GO:0004823">
    <property type="term" value="F:leucine-tRNA ligase activity"/>
    <property type="evidence" value="ECO:0007669"/>
    <property type="project" value="UniProtKB-EC"/>
</dbReference>
<dbReference type="SUPFAM" id="SSF52374">
    <property type="entry name" value="Nucleotidylyl transferase"/>
    <property type="match status" value="2"/>
</dbReference>
<evidence type="ECO:0000256" key="1">
    <source>
        <dbReference type="ARBA" id="ARBA00005594"/>
    </source>
</evidence>
<dbReference type="Pfam" id="PF08264">
    <property type="entry name" value="Anticodon_1"/>
    <property type="match status" value="1"/>
</dbReference>
<dbReference type="InterPro" id="IPR002300">
    <property type="entry name" value="aa-tRNA-synth_Ia"/>
</dbReference>
<feature type="region of interest" description="Disordered" evidence="10">
    <location>
        <begin position="739"/>
        <end position="763"/>
    </location>
</feature>
<evidence type="ECO:0000256" key="5">
    <source>
        <dbReference type="ARBA" id="ARBA00022840"/>
    </source>
</evidence>
<feature type="compositionally biased region" description="Low complexity" evidence="10">
    <location>
        <begin position="739"/>
        <end position="757"/>
    </location>
</feature>
<comment type="similarity">
    <text evidence="1">Belongs to the class-I aminoacyl-tRNA synthetase family.</text>
</comment>
<dbReference type="PANTHER" id="PTHR43740:SF2">
    <property type="entry name" value="LEUCINE--TRNA LIGASE, MITOCHONDRIAL"/>
    <property type="match status" value="1"/>
</dbReference>
<accession>A0A6P6RX23</accession>
<evidence type="ECO:0000256" key="3">
    <source>
        <dbReference type="ARBA" id="ARBA00022598"/>
    </source>
</evidence>
<dbReference type="Gene3D" id="1.10.730.10">
    <property type="entry name" value="Isoleucyl-tRNA Synthetase, Domain 1"/>
    <property type="match status" value="1"/>
</dbReference>
<dbReference type="GO" id="GO:0005829">
    <property type="term" value="C:cytosol"/>
    <property type="evidence" value="ECO:0007669"/>
    <property type="project" value="TreeGrafter"/>
</dbReference>
<dbReference type="InterPro" id="IPR009008">
    <property type="entry name" value="Val/Leu/Ile-tRNA-synth_edit"/>
</dbReference>
<dbReference type="PANTHER" id="PTHR43740">
    <property type="entry name" value="LEUCYL-TRNA SYNTHETASE"/>
    <property type="match status" value="1"/>
</dbReference>
<keyword evidence="4" id="KW-0547">Nucleotide-binding</keyword>
<dbReference type="GO" id="GO:0006429">
    <property type="term" value="P:leucyl-tRNA aminoacylation"/>
    <property type="evidence" value="ECO:0007669"/>
    <property type="project" value="InterPro"/>
</dbReference>
<keyword evidence="9" id="KW-0175">Coiled coil</keyword>
<evidence type="ECO:0000256" key="8">
    <source>
        <dbReference type="ARBA" id="ARBA00047469"/>
    </source>
</evidence>
<feature type="region of interest" description="Disordered" evidence="10">
    <location>
        <begin position="497"/>
        <end position="525"/>
    </location>
</feature>
<name>A0A6P6RX23_9EIME</name>
<keyword evidence="6" id="KW-0648">Protein biosynthesis</keyword>
<evidence type="ECO:0000256" key="6">
    <source>
        <dbReference type="ARBA" id="ARBA00022917"/>
    </source>
</evidence>
<keyword evidence="3" id="KW-0436">Ligase</keyword>
<dbReference type="GO" id="GO:0002161">
    <property type="term" value="F:aminoacyl-tRNA deacylase activity"/>
    <property type="evidence" value="ECO:0007669"/>
    <property type="project" value="InterPro"/>
</dbReference>
<evidence type="ECO:0000256" key="10">
    <source>
        <dbReference type="SAM" id="MobiDB-lite"/>
    </source>
</evidence>
<feature type="domain" description="Methionyl/Valyl/Leucyl/Isoleucyl-tRNA synthetase anticodon-binding" evidence="12">
    <location>
        <begin position="883"/>
        <end position="986"/>
    </location>
</feature>
<dbReference type="FunFam" id="1.10.730.10:FF:000002">
    <property type="entry name" value="Leucine--tRNA ligase"/>
    <property type="match status" value="1"/>
</dbReference>
<dbReference type="InterPro" id="IPR014729">
    <property type="entry name" value="Rossmann-like_a/b/a_fold"/>
</dbReference>
<evidence type="ECO:0000256" key="7">
    <source>
        <dbReference type="ARBA" id="ARBA00023146"/>
    </source>
</evidence>
<protein>
    <recommendedName>
        <fullName evidence="2">leucine--tRNA ligase</fullName>
        <ecNumber evidence="2">6.1.1.4</ecNumber>
    </recommendedName>
</protein>
<keyword evidence="5" id="KW-0067">ATP-binding</keyword>
<dbReference type="InterPro" id="IPR013155">
    <property type="entry name" value="M/V/L/I-tRNA-synth_anticd-bd"/>
</dbReference>
<evidence type="ECO:0000259" key="11">
    <source>
        <dbReference type="Pfam" id="PF00133"/>
    </source>
</evidence>
<dbReference type="PRINTS" id="PR00985">
    <property type="entry name" value="TRNASYNTHLEU"/>
</dbReference>
<evidence type="ECO:0000256" key="2">
    <source>
        <dbReference type="ARBA" id="ARBA00013164"/>
    </source>
</evidence>
<comment type="catalytic activity">
    <reaction evidence="8">
        <text>tRNA(Leu) + L-leucine + ATP = L-leucyl-tRNA(Leu) + AMP + diphosphate</text>
        <dbReference type="Rhea" id="RHEA:11688"/>
        <dbReference type="Rhea" id="RHEA-COMP:9613"/>
        <dbReference type="Rhea" id="RHEA-COMP:9622"/>
        <dbReference type="ChEBI" id="CHEBI:30616"/>
        <dbReference type="ChEBI" id="CHEBI:33019"/>
        <dbReference type="ChEBI" id="CHEBI:57427"/>
        <dbReference type="ChEBI" id="CHEBI:78442"/>
        <dbReference type="ChEBI" id="CHEBI:78494"/>
        <dbReference type="ChEBI" id="CHEBI:456215"/>
        <dbReference type="EC" id="6.1.1.4"/>
    </reaction>
</comment>
<dbReference type="Proteomes" id="UP000515125">
    <property type="component" value="Unplaced"/>
</dbReference>
<dbReference type="InterPro" id="IPR002302">
    <property type="entry name" value="Leu-tRNA-ligase"/>
</dbReference>
<evidence type="ECO:0000313" key="14">
    <source>
        <dbReference type="RefSeq" id="XP_026192069.1"/>
    </source>
</evidence>
<evidence type="ECO:0000313" key="13">
    <source>
        <dbReference type="Proteomes" id="UP000515125"/>
    </source>
</evidence>
<proteinExistence type="inferred from homology"/>
<feature type="coiled-coil region" evidence="9">
    <location>
        <begin position="379"/>
        <end position="406"/>
    </location>
</feature>
<organism evidence="13 14">
    <name type="scientific">Cyclospora cayetanensis</name>
    <dbReference type="NCBI Taxonomy" id="88456"/>
    <lineage>
        <taxon>Eukaryota</taxon>
        <taxon>Sar</taxon>
        <taxon>Alveolata</taxon>
        <taxon>Apicomplexa</taxon>
        <taxon>Conoidasida</taxon>
        <taxon>Coccidia</taxon>
        <taxon>Eucoccidiorida</taxon>
        <taxon>Eimeriorina</taxon>
        <taxon>Eimeriidae</taxon>
        <taxon>Cyclospora</taxon>
    </lineage>
</organism>
<dbReference type="Gene3D" id="3.90.740.10">
    <property type="entry name" value="Valyl/Leucyl/Isoleucyl-tRNA synthetase, editing domain"/>
    <property type="match status" value="1"/>
</dbReference>
<dbReference type="SUPFAM" id="SSF47323">
    <property type="entry name" value="Anticodon-binding domain of a subclass of class I aminoacyl-tRNA synthetases"/>
    <property type="match status" value="1"/>
</dbReference>
<dbReference type="Gene3D" id="3.40.50.620">
    <property type="entry name" value="HUPs"/>
    <property type="match status" value="2"/>
</dbReference>
<dbReference type="GO" id="GO:0005524">
    <property type="term" value="F:ATP binding"/>
    <property type="evidence" value="ECO:0007669"/>
    <property type="project" value="UniProtKB-KW"/>
</dbReference>
<evidence type="ECO:0000256" key="4">
    <source>
        <dbReference type="ARBA" id="ARBA00022741"/>
    </source>
</evidence>
<feature type="domain" description="Aminoacyl-tRNA synthetase class Ia" evidence="11">
    <location>
        <begin position="100"/>
        <end position="438"/>
    </location>
</feature>
<dbReference type="GeneID" id="34623339"/>
<dbReference type="InterPro" id="IPR009080">
    <property type="entry name" value="tRNAsynth_Ia_anticodon-bd"/>
</dbReference>